<evidence type="ECO:0000313" key="5">
    <source>
        <dbReference type="EMBL" id="CAD7241344.1"/>
    </source>
</evidence>
<dbReference type="GO" id="GO:0016192">
    <property type="term" value="P:vesicle-mediated transport"/>
    <property type="evidence" value="ECO:0007669"/>
    <property type="project" value="InterPro"/>
</dbReference>
<dbReference type="EMBL" id="CAJPEV010000124">
    <property type="protein sequence ID" value="CAG0880990.1"/>
    <property type="molecule type" value="Genomic_DNA"/>
</dbReference>
<dbReference type="GO" id="GO:0035658">
    <property type="term" value="C:Mon1-Ccz1 complex"/>
    <property type="evidence" value="ECO:0007669"/>
    <property type="project" value="InterPro"/>
</dbReference>
<dbReference type="EMBL" id="LR899641">
    <property type="protein sequence ID" value="CAD7241344.1"/>
    <property type="molecule type" value="Genomic_DNA"/>
</dbReference>
<gene>
    <name evidence="5" type="ORF">DSTB1V02_LOCUS1337</name>
</gene>
<dbReference type="PANTHER" id="PTHR13056">
    <property type="entry name" value="VACUOLAR FUSION PROTEIN CCZ1 HOMOLOG-RELATED"/>
    <property type="match status" value="1"/>
</dbReference>
<keyword evidence="6" id="KW-1185">Reference proteome</keyword>
<feature type="domain" description="CCZ1/INTU/HPS4 third Longin" evidence="4">
    <location>
        <begin position="381"/>
        <end position="476"/>
    </location>
</feature>
<dbReference type="PANTHER" id="PTHR13056:SF0">
    <property type="entry name" value="VACUOLAR FUSION PROTEIN CCZ1 HOMOLOG-RELATED"/>
    <property type="match status" value="1"/>
</dbReference>
<evidence type="ECO:0000256" key="1">
    <source>
        <dbReference type="ARBA" id="ARBA00005352"/>
    </source>
</evidence>
<dbReference type="OrthoDB" id="240546at2759"/>
<sequence length="488" mass="56501">MVTKASFTKKASLVNFFVYCTRYGQEEGDEYQKVLYYYPPEASEDSKIRTVGLAEAVIRFTGTFNCEHPCEYLTTKKTKQYFYEPEPDFWMAMTIGIPVTEKVKDGVSVPEYCSEDVWSNVYRSILIQSYEMFRFFMGTFESVLTKVSDDVNGLKSRLEHFYSKYVLTMELEHASLLDAIHGLIFLPLDRQNFLKIHCLVNLLEEQYPCARHVVFLYNEMLVWSGLEQKDMQVFYRYLTTNLFPSCAPEVMNSGRMTPQAGRFLLGPPDVKEEENFGKIPHVILHAGPTPEELQLVIYKLQNACICIFIDGTCRPGPVCFPWLFLWDIFYMDNFIYPTDTLQLTMDFFRKLEAFLLTHAPPVVEDVTTQQAKRLHSAAPDQHFKYVYFNRTNLAQKNTVIIEPGDRSSGGIPVEALRLLPDLHSDLHHMGTRVEIAAKMTNDYWVVAKLSDSREFYVVLNQKSASLLEITEEVQKLCRSQFNNIFFVD</sequence>
<evidence type="ECO:0000259" key="3">
    <source>
        <dbReference type="Pfam" id="PF19032"/>
    </source>
</evidence>
<organism evidence="5">
    <name type="scientific">Darwinula stevensoni</name>
    <dbReference type="NCBI Taxonomy" id="69355"/>
    <lineage>
        <taxon>Eukaryota</taxon>
        <taxon>Metazoa</taxon>
        <taxon>Ecdysozoa</taxon>
        <taxon>Arthropoda</taxon>
        <taxon>Crustacea</taxon>
        <taxon>Oligostraca</taxon>
        <taxon>Ostracoda</taxon>
        <taxon>Podocopa</taxon>
        <taxon>Podocopida</taxon>
        <taxon>Darwinulocopina</taxon>
        <taxon>Darwinuloidea</taxon>
        <taxon>Darwinulidae</taxon>
        <taxon>Darwinula</taxon>
    </lineage>
</organism>
<accession>A0A7R9A2Y7</accession>
<dbReference type="Pfam" id="PF19033">
    <property type="entry name" value="Intu_longin_3"/>
    <property type="match status" value="1"/>
</dbReference>
<dbReference type="InterPro" id="IPR043989">
    <property type="entry name" value="CCZ1/INTU/HSP4_longin_3"/>
</dbReference>
<protein>
    <recommendedName>
        <fullName evidence="7">Vacuolar fusion protein CCZ1 homolog</fullName>
    </recommendedName>
</protein>
<evidence type="ECO:0000259" key="2">
    <source>
        <dbReference type="Pfam" id="PF19031"/>
    </source>
</evidence>
<dbReference type="Pfam" id="PF19032">
    <property type="entry name" value="Intu_longin_2"/>
    <property type="match status" value="1"/>
</dbReference>
<comment type="similarity">
    <text evidence="1">Belongs to the CCZ1 family.</text>
</comment>
<dbReference type="InterPro" id="IPR013176">
    <property type="entry name" value="Ccz1"/>
</dbReference>
<dbReference type="AlphaFoldDB" id="A0A7R9A2Y7"/>
<dbReference type="Pfam" id="PF19031">
    <property type="entry name" value="Intu_longin_1"/>
    <property type="match status" value="1"/>
</dbReference>
<reference evidence="5" key="1">
    <citation type="submission" date="2020-11" db="EMBL/GenBank/DDBJ databases">
        <authorList>
            <person name="Tran Van P."/>
        </authorList>
    </citation>
    <scope>NUCLEOTIDE SEQUENCE</scope>
</reference>
<evidence type="ECO:0000259" key="4">
    <source>
        <dbReference type="Pfam" id="PF19033"/>
    </source>
</evidence>
<evidence type="ECO:0008006" key="7">
    <source>
        <dbReference type="Google" id="ProtNLM"/>
    </source>
</evidence>
<feature type="domain" description="CCZ1/INTU/HSP4 first Longin" evidence="2">
    <location>
        <begin position="14"/>
        <end position="138"/>
    </location>
</feature>
<feature type="domain" description="CCZ1/INTU second Longin" evidence="3">
    <location>
        <begin position="212"/>
        <end position="355"/>
    </location>
</feature>
<dbReference type="InterPro" id="IPR043987">
    <property type="entry name" value="CCZ1/INTU/HSP4_longin_1"/>
</dbReference>
<proteinExistence type="inferred from homology"/>
<dbReference type="Proteomes" id="UP000677054">
    <property type="component" value="Unassembled WGS sequence"/>
</dbReference>
<evidence type="ECO:0000313" key="6">
    <source>
        <dbReference type="Proteomes" id="UP000677054"/>
    </source>
</evidence>
<dbReference type="InterPro" id="IPR043988">
    <property type="entry name" value="CCZ1/INTU_longin_2"/>
</dbReference>
<name>A0A7R9A2Y7_9CRUS</name>